<sequence>MKQYYPREYTSILIFLTEHCIFAYSYIELNTKKIYKQIKNHPSVSSFTKQLKSSNNIQVILNSNSVNYLNKESIYSNVPFENTFIIYSDSQPMSCRTNKIIIHKFSKNTPKDVFNYKLCNYMFISTILYLEVKSLIVNYDLRLFCDGNNYFVANNKIDKYVICYMLNQQKNVTFSPETCKYKLSIIDQNANMIDLSEKDVLYLNEDNYEIVQVISENIEYSDKENEENESTGSSVGSKEYEIIENDNN</sequence>
<protein>
    <submittedName>
        <fullName evidence="2">Uncharacterized protein</fullName>
    </submittedName>
</protein>
<reference evidence="2" key="1">
    <citation type="journal article" date="2020" name="Nature">
        <title>Giant virus diversity and host interactions through global metagenomics.</title>
        <authorList>
            <person name="Schulz F."/>
            <person name="Roux S."/>
            <person name="Paez-Espino D."/>
            <person name="Jungbluth S."/>
            <person name="Walsh D.A."/>
            <person name="Denef V.J."/>
            <person name="McMahon K.D."/>
            <person name="Konstantinidis K.T."/>
            <person name="Eloe-Fadrosh E.A."/>
            <person name="Kyrpides N.C."/>
            <person name="Woyke T."/>
        </authorList>
    </citation>
    <scope>NUCLEOTIDE SEQUENCE</scope>
    <source>
        <strain evidence="2">GVMAG-M-3300022752-66</strain>
    </source>
</reference>
<name>A0A6C0CW35_9ZZZZ</name>
<feature type="region of interest" description="Disordered" evidence="1">
    <location>
        <begin position="221"/>
        <end position="248"/>
    </location>
</feature>
<proteinExistence type="predicted"/>
<dbReference type="AlphaFoldDB" id="A0A6C0CW35"/>
<evidence type="ECO:0000313" key="2">
    <source>
        <dbReference type="EMBL" id="QHT08382.1"/>
    </source>
</evidence>
<evidence type="ECO:0000256" key="1">
    <source>
        <dbReference type="SAM" id="MobiDB-lite"/>
    </source>
</evidence>
<accession>A0A6C0CW35</accession>
<dbReference type="EMBL" id="MN739494">
    <property type="protein sequence ID" value="QHT08382.1"/>
    <property type="molecule type" value="Genomic_DNA"/>
</dbReference>
<organism evidence="2">
    <name type="scientific">viral metagenome</name>
    <dbReference type="NCBI Taxonomy" id="1070528"/>
    <lineage>
        <taxon>unclassified sequences</taxon>
        <taxon>metagenomes</taxon>
        <taxon>organismal metagenomes</taxon>
    </lineage>
</organism>